<evidence type="ECO:0000313" key="1">
    <source>
        <dbReference type="EMBL" id="RHC54724.1"/>
    </source>
</evidence>
<accession>A0A414AT61</accession>
<dbReference type="RefSeq" id="WP_118024809.1">
    <property type="nucleotide sequence ID" value="NZ_JAUUNS010000185.1"/>
</dbReference>
<sequence length="86" mass="10848">MTIERIIREIDARLVYLIQKRDELETKRNGLRFLKPYHDMSDKELDNLPHSSEFWRKWNRYSNKIYILEHEIRLLREMKYAYEHHD</sequence>
<name>A0A414AT61_9FIRM</name>
<proteinExistence type="predicted"/>
<protein>
    <submittedName>
        <fullName evidence="1">Uncharacterized protein</fullName>
    </submittedName>
</protein>
<evidence type="ECO:0000313" key="2">
    <source>
        <dbReference type="Proteomes" id="UP000283975"/>
    </source>
</evidence>
<gene>
    <name evidence="1" type="ORF">DW839_18705</name>
</gene>
<dbReference type="Proteomes" id="UP000283975">
    <property type="component" value="Unassembled WGS sequence"/>
</dbReference>
<dbReference type="EMBL" id="QSHZ01000020">
    <property type="protein sequence ID" value="RHC54724.1"/>
    <property type="molecule type" value="Genomic_DNA"/>
</dbReference>
<dbReference type="AlphaFoldDB" id="A0A414AT61"/>
<reference evidence="1 2" key="1">
    <citation type="submission" date="2018-08" db="EMBL/GenBank/DDBJ databases">
        <title>A genome reference for cultivated species of the human gut microbiota.</title>
        <authorList>
            <person name="Zou Y."/>
            <person name="Xue W."/>
            <person name="Luo G."/>
        </authorList>
    </citation>
    <scope>NUCLEOTIDE SEQUENCE [LARGE SCALE GENOMIC DNA]</scope>
    <source>
        <strain evidence="1 2">AM35-14</strain>
    </source>
</reference>
<organism evidence="1 2">
    <name type="scientific">Enterocloster bolteae</name>
    <dbReference type="NCBI Taxonomy" id="208479"/>
    <lineage>
        <taxon>Bacteria</taxon>
        <taxon>Bacillati</taxon>
        <taxon>Bacillota</taxon>
        <taxon>Clostridia</taxon>
        <taxon>Lachnospirales</taxon>
        <taxon>Lachnospiraceae</taxon>
        <taxon>Enterocloster</taxon>
    </lineage>
</organism>
<comment type="caution">
    <text evidence="1">The sequence shown here is derived from an EMBL/GenBank/DDBJ whole genome shotgun (WGS) entry which is preliminary data.</text>
</comment>